<feature type="binding site" evidence="5 10">
    <location>
        <position position="262"/>
    </location>
    <ligand>
        <name>Zn(2+)</name>
        <dbReference type="ChEBI" id="CHEBI:29105"/>
    </ligand>
</feature>
<evidence type="ECO:0000256" key="8">
    <source>
        <dbReference type="PIRSR" id="PIRSR000099-2"/>
    </source>
</evidence>
<gene>
    <name evidence="5" type="primary">hisD</name>
    <name evidence="13" type="ORF">GGD88_000853</name>
</gene>
<dbReference type="CDD" id="cd06572">
    <property type="entry name" value="Histidinol_dh"/>
    <property type="match status" value="1"/>
</dbReference>
<feature type="binding site" evidence="5 8">
    <location>
        <position position="191"/>
    </location>
    <ligand>
        <name>NAD(+)</name>
        <dbReference type="ChEBI" id="CHEBI:57540"/>
    </ligand>
</feature>
<dbReference type="AlphaFoldDB" id="A0A7W6WJF5"/>
<dbReference type="Proteomes" id="UP000555728">
    <property type="component" value="Unassembled WGS sequence"/>
</dbReference>
<evidence type="ECO:0000256" key="2">
    <source>
        <dbReference type="ARBA" id="ARBA00022723"/>
    </source>
</evidence>
<keyword evidence="4 5" id="KW-0560">Oxidoreductase</keyword>
<dbReference type="GO" id="GO:0004399">
    <property type="term" value="F:histidinol dehydrogenase activity"/>
    <property type="evidence" value="ECO:0007669"/>
    <property type="project" value="UniProtKB-UniRule"/>
</dbReference>
<dbReference type="PRINTS" id="PR00083">
    <property type="entry name" value="HOLDHDRGNASE"/>
</dbReference>
<keyword evidence="5 8" id="KW-0520">NAD</keyword>
<keyword evidence="14" id="KW-1185">Reference proteome</keyword>
<dbReference type="PROSITE" id="PS00611">
    <property type="entry name" value="HISOL_DEHYDROGENASE"/>
    <property type="match status" value="1"/>
</dbReference>
<dbReference type="InterPro" id="IPR012131">
    <property type="entry name" value="Hstdl_DH"/>
</dbReference>
<comment type="pathway">
    <text evidence="5">Amino-acid biosynthesis; L-histidine biosynthesis; L-histidine from 5-phospho-alpha-D-ribose 1-diphosphate: step 9/9.</text>
</comment>
<dbReference type="Gene3D" id="1.20.5.1300">
    <property type="match status" value="1"/>
</dbReference>
<keyword evidence="5" id="KW-0028">Amino-acid biosynthesis</keyword>
<protein>
    <recommendedName>
        <fullName evidence="5">Histidinol dehydrogenase</fullName>
        <shortName evidence="5">HDH</shortName>
        <ecNumber evidence="5">1.1.1.23</ecNumber>
    </recommendedName>
</protein>
<feature type="active site" description="Proton acceptor" evidence="5 7">
    <location>
        <position position="329"/>
    </location>
</feature>
<evidence type="ECO:0000256" key="10">
    <source>
        <dbReference type="PIRSR" id="PIRSR000099-4"/>
    </source>
</evidence>
<dbReference type="Gene3D" id="3.40.50.1980">
    <property type="entry name" value="Nitrogenase molybdenum iron protein domain"/>
    <property type="match status" value="2"/>
</dbReference>
<evidence type="ECO:0000256" key="1">
    <source>
        <dbReference type="ARBA" id="ARBA00010178"/>
    </source>
</evidence>
<evidence type="ECO:0000256" key="9">
    <source>
        <dbReference type="PIRSR" id="PIRSR000099-3"/>
    </source>
</evidence>
<dbReference type="SUPFAM" id="SSF53720">
    <property type="entry name" value="ALDH-like"/>
    <property type="match status" value="1"/>
</dbReference>
<feature type="binding site" evidence="5 10">
    <location>
        <position position="421"/>
    </location>
    <ligand>
        <name>Zn(2+)</name>
        <dbReference type="ChEBI" id="CHEBI:29105"/>
    </ligand>
</feature>
<comment type="similarity">
    <text evidence="1 5 6 11">Belongs to the histidinol dehydrogenase family.</text>
</comment>
<reference evidence="13 14" key="1">
    <citation type="submission" date="2020-08" db="EMBL/GenBank/DDBJ databases">
        <title>Genome sequencing of Purple Non-Sulfur Bacteria from various extreme environments.</title>
        <authorList>
            <person name="Mayer M."/>
        </authorList>
    </citation>
    <scope>NUCLEOTIDE SEQUENCE [LARGE SCALE GENOMIC DNA]</scope>
    <source>
        <strain evidence="13 14">JA135</strain>
    </source>
</reference>
<dbReference type="EC" id="1.1.1.23" evidence="5"/>
<feature type="binding site" evidence="5 9">
    <location>
        <position position="259"/>
    </location>
    <ligand>
        <name>substrate</name>
    </ligand>
</feature>
<feature type="binding site" evidence="5 9">
    <location>
        <position position="237"/>
    </location>
    <ligand>
        <name>substrate</name>
    </ligand>
</feature>
<dbReference type="FunFam" id="3.40.50.1980:FF:000026">
    <property type="entry name" value="Histidinol dehydrogenase"/>
    <property type="match status" value="1"/>
</dbReference>
<evidence type="ECO:0000256" key="12">
    <source>
        <dbReference type="SAM" id="MobiDB-lite"/>
    </source>
</evidence>
<evidence type="ECO:0000256" key="5">
    <source>
        <dbReference type="HAMAP-Rule" id="MF_01024"/>
    </source>
</evidence>
<evidence type="ECO:0000256" key="3">
    <source>
        <dbReference type="ARBA" id="ARBA00022833"/>
    </source>
</evidence>
<dbReference type="InterPro" id="IPR022695">
    <property type="entry name" value="Histidinol_DH_monofunct"/>
</dbReference>
<dbReference type="PANTHER" id="PTHR21256">
    <property type="entry name" value="HISTIDINOL DEHYDROGENASE HDH"/>
    <property type="match status" value="1"/>
</dbReference>
<feature type="active site" description="Proton acceptor" evidence="5 7">
    <location>
        <position position="328"/>
    </location>
</feature>
<dbReference type="InterPro" id="IPR016161">
    <property type="entry name" value="Ald_DH/histidinol_DH"/>
</dbReference>
<dbReference type="GO" id="GO:0008270">
    <property type="term" value="F:zinc ion binding"/>
    <property type="evidence" value="ECO:0007669"/>
    <property type="project" value="UniProtKB-UniRule"/>
</dbReference>
<dbReference type="GO" id="GO:0000105">
    <property type="term" value="P:L-histidine biosynthetic process"/>
    <property type="evidence" value="ECO:0007669"/>
    <property type="project" value="UniProtKB-UniRule"/>
</dbReference>
<comment type="caution">
    <text evidence="13">The sequence shown here is derived from an EMBL/GenBank/DDBJ whole genome shotgun (WGS) entry which is preliminary data.</text>
</comment>
<keyword evidence="5" id="KW-0368">Histidine biosynthesis</keyword>
<dbReference type="GO" id="GO:0051287">
    <property type="term" value="F:NAD binding"/>
    <property type="evidence" value="ECO:0007669"/>
    <property type="project" value="InterPro"/>
</dbReference>
<feature type="binding site" evidence="5 10">
    <location>
        <position position="259"/>
    </location>
    <ligand>
        <name>Zn(2+)</name>
        <dbReference type="ChEBI" id="CHEBI:29105"/>
    </ligand>
</feature>
<dbReference type="FunFam" id="3.40.50.1980:FF:000001">
    <property type="entry name" value="Histidinol dehydrogenase"/>
    <property type="match status" value="1"/>
</dbReference>
<feature type="binding site" evidence="5 8">
    <location>
        <position position="130"/>
    </location>
    <ligand>
        <name>NAD(+)</name>
        <dbReference type="ChEBI" id="CHEBI:57540"/>
    </ligand>
</feature>
<dbReference type="InterPro" id="IPR001692">
    <property type="entry name" value="Histidinol_DH_CS"/>
</dbReference>
<dbReference type="PIRSF" id="PIRSF000099">
    <property type="entry name" value="Histidinol_dh"/>
    <property type="match status" value="1"/>
</dbReference>
<evidence type="ECO:0000256" key="4">
    <source>
        <dbReference type="ARBA" id="ARBA00023002"/>
    </source>
</evidence>
<dbReference type="PANTHER" id="PTHR21256:SF2">
    <property type="entry name" value="HISTIDINE BIOSYNTHESIS TRIFUNCTIONAL PROTEIN"/>
    <property type="match status" value="1"/>
</dbReference>
<sequence>MTAELTTTDPGFAAAFAGLLAARAAFDTSVDPVVADILADVRDRGDAAVLEYTQRFDRVHLTTDTMRLDDETIDTAAGRVDPETLAALNTAAERITRFHEHQKPQDIAFTDPTGVRLGQRHTPVDAVGLYVPGGTAAYPSSVLMNAIPAKVAGVGRLTMVVPTPDGVINPLVMAAARLAGVDEIFRIGGAQAVAALAYGTDTIAAVDKIVGPGNAYVASAKKQVYGTVGIDMIAGPSEILVVADADNDPAWIAADLLSQAEHDEAAQAILITDDPGFAAAVAKAVEGHLATLHRTAIARTSWEHHGALIVVEDLLDQAPALVDRIAPEHLELAVADPDALAARVRHAGAIFLGRHTPEAVGDYVGGPNHVLPTSRGARFSSGLGVLDFMKRTTLLGCDAAALATIGPAAVRLAEAEGLGAHGLSVAIRLNMPRPDAAQPTTPRPDAAQPTTPRPDAAQPTTPRPDAAQPTTPRSTAAGRA</sequence>
<accession>A0A7W6WJF5</accession>
<organism evidence="13 14">
    <name type="scientific">Roseospira goensis</name>
    <dbReference type="NCBI Taxonomy" id="391922"/>
    <lineage>
        <taxon>Bacteria</taxon>
        <taxon>Pseudomonadati</taxon>
        <taxon>Pseudomonadota</taxon>
        <taxon>Alphaproteobacteria</taxon>
        <taxon>Rhodospirillales</taxon>
        <taxon>Rhodospirillaceae</taxon>
        <taxon>Roseospira</taxon>
    </lineage>
</organism>
<proteinExistence type="inferred from homology"/>
<evidence type="ECO:0000313" key="14">
    <source>
        <dbReference type="Proteomes" id="UP000555728"/>
    </source>
</evidence>
<feature type="region of interest" description="Disordered" evidence="12">
    <location>
        <begin position="433"/>
        <end position="480"/>
    </location>
</feature>
<evidence type="ECO:0000313" key="13">
    <source>
        <dbReference type="EMBL" id="MBB4285136.1"/>
    </source>
</evidence>
<evidence type="ECO:0000256" key="7">
    <source>
        <dbReference type="PIRSR" id="PIRSR000099-1"/>
    </source>
</evidence>
<dbReference type="EMBL" id="JACIGI010000005">
    <property type="protein sequence ID" value="MBB4285136.1"/>
    <property type="molecule type" value="Genomic_DNA"/>
</dbReference>
<comment type="catalytic activity">
    <reaction evidence="5">
        <text>L-histidinol + 2 NAD(+) + H2O = L-histidine + 2 NADH + 3 H(+)</text>
        <dbReference type="Rhea" id="RHEA:20641"/>
        <dbReference type="ChEBI" id="CHEBI:15377"/>
        <dbReference type="ChEBI" id="CHEBI:15378"/>
        <dbReference type="ChEBI" id="CHEBI:57540"/>
        <dbReference type="ChEBI" id="CHEBI:57595"/>
        <dbReference type="ChEBI" id="CHEBI:57699"/>
        <dbReference type="ChEBI" id="CHEBI:57945"/>
        <dbReference type="EC" id="1.1.1.23"/>
    </reaction>
</comment>
<dbReference type="Pfam" id="PF00815">
    <property type="entry name" value="Histidinol_dh"/>
    <property type="match status" value="1"/>
</dbReference>
<feature type="binding site" evidence="5 10">
    <location>
        <position position="362"/>
    </location>
    <ligand>
        <name>Zn(2+)</name>
        <dbReference type="ChEBI" id="CHEBI:29105"/>
    </ligand>
</feature>
<feature type="binding site" evidence="5 9">
    <location>
        <position position="416"/>
    </location>
    <ligand>
        <name>substrate</name>
    </ligand>
</feature>
<feature type="binding site" evidence="5 9">
    <location>
        <position position="329"/>
    </location>
    <ligand>
        <name>substrate</name>
    </ligand>
</feature>
<evidence type="ECO:0000256" key="11">
    <source>
        <dbReference type="RuleBase" id="RU004175"/>
    </source>
</evidence>
<dbReference type="UniPathway" id="UPA00031">
    <property type="reaction ID" value="UER00014"/>
</dbReference>
<name>A0A7W6WJF5_9PROT</name>
<keyword evidence="2 5" id="KW-0479">Metal-binding</keyword>
<dbReference type="HAMAP" id="MF_01024">
    <property type="entry name" value="HisD"/>
    <property type="match status" value="1"/>
</dbReference>
<dbReference type="GO" id="GO:0005829">
    <property type="term" value="C:cytosol"/>
    <property type="evidence" value="ECO:0007669"/>
    <property type="project" value="TreeGrafter"/>
</dbReference>
<evidence type="ECO:0000256" key="6">
    <source>
        <dbReference type="PIRNR" id="PIRNR000099"/>
    </source>
</evidence>
<feature type="binding site" evidence="5 9">
    <location>
        <position position="421"/>
    </location>
    <ligand>
        <name>substrate</name>
    </ligand>
</feature>
<keyword evidence="3 5" id="KW-0862">Zinc</keyword>
<feature type="binding site" evidence="5 9">
    <location>
        <position position="362"/>
    </location>
    <ligand>
        <name>substrate</name>
    </ligand>
</feature>
<feature type="binding site" evidence="5 9">
    <location>
        <position position="262"/>
    </location>
    <ligand>
        <name>substrate</name>
    </ligand>
</feature>
<feature type="binding site" evidence="5 8">
    <location>
        <position position="214"/>
    </location>
    <ligand>
        <name>NAD(+)</name>
        <dbReference type="ChEBI" id="CHEBI:57540"/>
    </ligand>
</feature>
<comment type="function">
    <text evidence="5">Catalyzes the sequential NAD-dependent oxidations of L-histidinol to L-histidinaldehyde and then to L-histidine.</text>
</comment>
<comment type="cofactor">
    <cofactor evidence="5 10">
        <name>Zn(2+)</name>
        <dbReference type="ChEBI" id="CHEBI:29105"/>
    </cofactor>
    <text evidence="5 10">Binds 1 zinc ion per subunit.</text>
</comment>
<dbReference type="NCBIfam" id="TIGR00069">
    <property type="entry name" value="hisD"/>
    <property type="match status" value="1"/>
</dbReference>